<dbReference type="GO" id="GO:0009252">
    <property type="term" value="P:peptidoglycan biosynthetic process"/>
    <property type="evidence" value="ECO:0007669"/>
    <property type="project" value="UniProtKB-KW"/>
</dbReference>
<evidence type="ECO:0000256" key="4">
    <source>
        <dbReference type="ARBA" id="ARBA00022960"/>
    </source>
</evidence>
<keyword evidence="2 11" id="KW-0732">Signal</keyword>
<dbReference type="GO" id="GO:0071555">
    <property type="term" value="P:cell wall organization"/>
    <property type="evidence" value="ECO:0007669"/>
    <property type="project" value="UniProtKB-KW"/>
</dbReference>
<organism evidence="13">
    <name type="scientific">Taylorella asinigenitalis 14/45</name>
    <dbReference type="NCBI Taxonomy" id="1091495"/>
    <lineage>
        <taxon>Bacteria</taxon>
        <taxon>Pseudomonadati</taxon>
        <taxon>Pseudomonadota</taxon>
        <taxon>Betaproteobacteria</taxon>
        <taxon>Burkholderiales</taxon>
        <taxon>Alcaligenaceae</taxon>
        <taxon>Taylorella</taxon>
    </lineage>
</organism>
<proteinExistence type="inferred from homology"/>
<dbReference type="MEROPS" id="S11.007"/>
<dbReference type="GO" id="GO:0006508">
    <property type="term" value="P:proteolysis"/>
    <property type="evidence" value="ECO:0007669"/>
    <property type="project" value="InterPro"/>
</dbReference>
<keyword evidence="4" id="KW-0133">Cell shape</keyword>
<feature type="active site" evidence="7">
    <location>
        <position position="217"/>
    </location>
</feature>
<evidence type="ECO:0000256" key="10">
    <source>
        <dbReference type="SAM" id="MobiDB-lite"/>
    </source>
</evidence>
<dbReference type="InterPro" id="IPR018044">
    <property type="entry name" value="Peptidase_S11"/>
</dbReference>
<feature type="compositionally biased region" description="Basic residues" evidence="10">
    <location>
        <begin position="39"/>
        <end position="87"/>
    </location>
</feature>
<dbReference type="EMBL" id="HE681424">
    <property type="protein sequence ID" value="CCG19632.1"/>
    <property type="molecule type" value="Genomic_DNA"/>
</dbReference>
<protein>
    <submittedName>
        <fullName evidence="13">Probable D-alanyl-D-alanine carboxypeptidase</fullName>
    </submittedName>
</protein>
<dbReference type="GO" id="GO:0009002">
    <property type="term" value="F:serine-type D-Ala-D-Ala carboxypeptidase activity"/>
    <property type="evidence" value="ECO:0007669"/>
    <property type="project" value="InterPro"/>
</dbReference>
<keyword evidence="13" id="KW-0121">Carboxypeptidase</keyword>
<feature type="region of interest" description="Disordered" evidence="10">
    <location>
        <begin position="32"/>
        <end position="89"/>
    </location>
</feature>
<keyword evidence="6" id="KW-0961">Cell wall biogenesis/degradation</keyword>
<feature type="domain" description="Peptidase S11 D-alanyl-D-alanine carboxypeptidase A N-terminal" evidence="12">
    <location>
        <begin position="130"/>
        <end position="353"/>
    </location>
</feature>
<sequence>MFRLLKSAIISISLIFFVSTSFNQEVNAATKQKTSKTTSKAKTRVKTKISSKSKKTPSKAKSSKNKKKSKVIASKKVKPKTARKLKSKSSIVKTKSNLISSSAGLANDSEDIKKSFTDVNIVGFADNGDVINSEIAFVMSLDDRQIHYQKNIDTVQPIASITKLMTAYVVIKGGQSLDEFITISEEDMDRLKGTGSRLTYGTQLTRREALLLALMSSENRAANALGRHYPGGLEAFVKQMNATARQIGMTRTRFVEPTGLSPQNVASAQDLAKLLTVVYREPLIHQFSTSDGYTVTTNGGKIQNYKNSNRLIRNDKWDIHVSKTGYIKEAGRCIVMITKMNGKDMAVVLMNANGGVTRFSDAIRIKHIVQNDFPSIF</sequence>
<feature type="signal peptide" evidence="11">
    <location>
        <begin position="1"/>
        <end position="23"/>
    </location>
</feature>
<evidence type="ECO:0000256" key="1">
    <source>
        <dbReference type="ARBA" id="ARBA00007164"/>
    </source>
</evidence>
<dbReference type="GO" id="GO:0008360">
    <property type="term" value="P:regulation of cell shape"/>
    <property type="evidence" value="ECO:0007669"/>
    <property type="project" value="UniProtKB-KW"/>
</dbReference>
<dbReference type="PRINTS" id="PR00725">
    <property type="entry name" value="DADACBPTASE1"/>
</dbReference>
<accession>I7IKZ2</accession>
<dbReference type="PANTHER" id="PTHR21581:SF26">
    <property type="entry name" value="D-ALANYL-D-ALANINE ENDOPEPTIDASE"/>
    <property type="match status" value="1"/>
</dbReference>
<dbReference type="Gene3D" id="3.40.710.10">
    <property type="entry name" value="DD-peptidase/beta-lactamase superfamily"/>
    <property type="match status" value="1"/>
</dbReference>
<dbReference type="PANTHER" id="PTHR21581">
    <property type="entry name" value="D-ALANYL-D-ALANINE CARBOXYPEPTIDASE"/>
    <property type="match status" value="1"/>
</dbReference>
<feature type="active site" description="Acyl-ester intermediate" evidence="7">
    <location>
        <position position="160"/>
    </location>
</feature>
<evidence type="ECO:0000256" key="6">
    <source>
        <dbReference type="ARBA" id="ARBA00023316"/>
    </source>
</evidence>
<evidence type="ECO:0000259" key="12">
    <source>
        <dbReference type="Pfam" id="PF00768"/>
    </source>
</evidence>
<feature type="binding site" evidence="8">
    <location>
        <position position="323"/>
    </location>
    <ligand>
        <name>substrate</name>
    </ligand>
</feature>
<reference evidence="13" key="1">
    <citation type="journal article" date="2012" name="Vet. Microbiol.">
        <title>Comparative genomic analyses of the Taylorellae.</title>
        <authorList>
            <person name="Hauser H."/>
            <person name="Richter D.C."/>
            <person name="van Tonder A."/>
            <person name="Clark L."/>
            <person name="Preston A."/>
        </authorList>
    </citation>
    <scope>NUCLEOTIDE SEQUENCE</scope>
    <source>
        <strain evidence="13">14/45</strain>
    </source>
</reference>
<dbReference type="InterPro" id="IPR001967">
    <property type="entry name" value="Peptidase_S11_N"/>
</dbReference>
<dbReference type="HOGENOM" id="CLU_027070_0_3_4"/>
<feature type="active site" description="Proton acceptor" evidence="7">
    <location>
        <position position="163"/>
    </location>
</feature>
<feature type="chain" id="PRO_5003710854" evidence="11">
    <location>
        <begin position="24"/>
        <end position="377"/>
    </location>
</feature>
<keyword evidence="3" id="KW-0378">Hydrolase</keyword>
<evidence type="ECO:0000256" key="5">
    <source>
        <dbReference type="ARBA" id="ARBA00022984"/>
    </source>
</evidence>
<keyword evidence="5" id="KW-0573">Peptidoglycan synthesis</keyword>
<dbReference type="Pfam" id="PF00768">
    <property type="entry name" value="Peptidase_S11"/>
    <property type="match status" value="1"/>
</dbReference>
<name>I7IKZ2_9BURK</name>
<evidence type="ECO:0000256" key="2">
    <source>
        <dbReference type="ARBA" id="ARBA00022729"/>
    </source>
</evidence>
<dbReference type="InterPro" id="IPR012338">
    <property type="entry name" value="Beta-lactam/transpept-like"/>
</dbReference>
<dbReference type="KEGG" id="tat:KUM_0840"/>
<evidence type="ECO:0000313" key="13">
    <source>
        <dbReference type="EMBL" id="CCG19632.1"/>
    </source>
</evidence>
<keyword evidence="13" id="KW-0645">Protease</keyword>
<dbReference type="AlphaFoldDB" id="I7IKZ2"/>
<dbReference type="SUPFAM" id="SSF56601">
    <property type="entry name" value="beta-lactamase/transpeptidase-like"/>
    <property type="match status" value="1"/>
</dbReference>
<evidence type="ECO:0000256" key="3">
    <source>
        <dbReference type="ARBA" id="ARBA00022801"/>
    </source>
</evidence>
<evidence type="ECO:0000256" key="9">
    <source>
        <dbReference type="RuleBase" id="RU004016"/>
    </source>
</evidence>
<comment type="similarity">
    <text evidence="1 9">Belongs to the peptidase S11 family.</text>
</comment>
<gene>
    <name evidence="13" type="primary">pbpG</name>
    <name evidence="13" type="ORF">KUM_0840</name>
</gene>
<dbReference type="RefSeq" id="WP_015551706.1">
    <property type="nucleotide sequence ID" value="NC_021033.1"/>
</dbReference>
<evidence type="ECO:0000256" key="7">
    <source>
        <dbReference type="PIRSR" id="PIRSR618044-1"/>
    </source>
</evidence>
<evidence type="ECO:0000256" key="8">
    <source>
        <dbReference type="PIRSR" id="PIRSR618044-2"/>
    </source>
</evidence>
<evidence type="ECO:0000256" key="11">
    <source>
        <dbReference type="SAM" id="SignalP"/>
    </source>
</evidence>